<organism evidence="5 6">
    <name type="scientific">Aquaticitalea lipolytica</name>
    <dbReference type="NCBI Taxonomy" id="1247562"/>
    <lineage>
        <taxon>Bacteria</taxon>
        <taxon>Pseudomonadati</taxon>
        <taxon>Bacteroidota</taxon>
        <taxon>Flavobacteriia</taxon>
        <taxon>Flavobacteriales</taxon>
        <taxon>Flavobacteriaceae</taxon>
        <taxon>Aquaticitalea</taxon>
    </lineage>
</organism>
<evidence type="ECO:0000313" key="6">
    <source>
        <dbReference type="Proteomes" id="UP000598120"/>
    </source>
</evidence>
<evidence type="ECO:0000256" key="2">
    <source>
        <dbReference type="SAM" id="Phobius"/>
    </source>
</evidence>
<dbReference type="Proteomes" id="UP000598120">
    <property type="component" value="Unassembled WGS sequence"/>
</dbReference>
<evidence type="ECO:0000313" key="5">
    <source>
        <dbReference type="EMBL" id="GFZ76112.1"/>
    </source>
</evidence>
<reference evidence="5 6" key="1">
    <citation type="journal article" date="2014" name="Int. J. Syst. Evol. Microbiol.">
        <title>Complete genome sequence of Corynebacterium casei LMG S-19264T (=DSM 44701T), isolated from a smear-ripened cheese.</title>
        <authorList>
            <consortium name="US DOE Joint Genome Institute (JGI-PGF)"/>
            <person name="Walter F."/>
            <person name="Albersmeier A."/>
            <person name="Kalinowski J."/>
            <person name="Ruckert C."/>
        </authorList>
    </citation>
    <scope>NUCLEOTIDE SEQUENCE [LARGE SCALE GENOMIC DNA]</scope>
    <source>
        <strain evidence="5 6">CGMCC 1.15295</strain>
    </source>
</reference>
<keyword evidence="2" id="KW-0812">Transmembrane</keyword>
<dbReference type="EMBL" id="BMIC01000001">
    <property type="protein sequence ID" value="GFZ76112.1"/>
    <property type="molecule type" value="Genomic_DNA"/>
</dbReference>
<dbReference type="InterPro" id="IPR016032">
    <property type="entry name" value="Sig_transdc_resp-reg_C-effctor"/>
</dbReference>
<evidence type="ECO:0000256" key="1">
    <source>
        <dbReference type="SAM" id="Coils"/>
    </source>
</evidence>
<dbReference type="SMART" id="SM00421">
    <property type="entry name" value="HTH_LUXR"/>
    <property type="match status" value="1"/>
</dbReference>
<name>A0A8J2XE28_9FLAO</name>
<feature type="transmembrane region" description="Helical" evidence="2">
    <location>
        <begin position="734"/>
        <end position="759"/>
    </location>
</feature>
<dbReference type="RefSeq" id="WP_188604389.1">
    <property type="nucleotide sequence ID" value="NZ_BMIC01000001.1"/>
</dbReference>
<sequence>MHKFLLKNGLVFFIGLTFLQNFAQELPPVEIYLPKQYGAENQNWSISQSKEKYIYIANNKGLLEFNGAKWQLYPSPNQTIMRSVNVVNNRIYTGCYMEFGYWQRNDIGILDYKSLSQSLNIPLIEDEQFWSIIDIDDWVLFHSLNRIYIYNTKTNDYKIIDSETTITKIYKVDESIYFQKINDGIYKIQNGKELLITDNVIVRNNEVVNIFNHNNKLLIETRQDGFYIFEKNNLIKWDIPANSLLSNISVYNSIKLKDNSFTLGTISNGIIHLTPQGEINYKINSTSGLNNNTVLSLFEDVDQNIWLGLDNGINCINITSPFSIYNDDKGEIGTVYASAVFNNNLYLGTNQGLFYKKIDSDNSFKFIKGTNGQVWCLVSINNTLFCGHNNGTFIVNDDTVNKISNVQGTWNIKPIEENPNLLLQGNYNGLNILQKVGENWQFKNKIEGFDNSSKYFERFNNDEIFVSHEYKGVFKLKVNKEFTKVLTIVKESSAEKGLHSSLLKYNDDILYTYKDGIYKFNSKKNSFQKDSIYSKVFKDQGYTSGKLIIDNYTNTLWSFSDKGINYISQGKLSSTPKINRISLPSSLRKGMTGYESVSHIEAQKYLFGTSEGFIIIDLDKLNDKKYEIKINTIAKSTLNQSSILISESKLGDFKNNENNIEFTYSVAEFDKYLEVEYQYKLDGIYNNWSEWSTASSELFKNLPFGNYTFNVRARVGNTLTANTASYKFSIEKPWYLTSVMIVVYILSVLLFSLLMHNIYKRYYKKQREKLLEKTQKELELKKLENEQQLMSFKNEKLQQDIESKNRELAISTMSLIKKNEFLNNVKKELKGTDGSKNLKPVIKIIDKNLNNTDDWKFFQEAFNNADKDFLKKVKALHPTLTPNDLRLCAYLRLNLSSKEIAPLLNISTRSVEVKRYRLRKKMNLPHESSLTNYILEI</sequence>
<protein>
    <recommendedName>
        <fullName evidence="4">HTH luxR-type domain-containing protein</fullName>
    </recommendedName>
</protein>
<dbReference type="SUPFAM" id="SSF46894">
    <property type="entry name" value="C-terminal effector domain of the bipartite response regulators"/>
    <property type="match status" value="1"/>
</dbReference>
<feature type="chain" id="PRO_5035167972" description="HTH luxR-type domain-containing protein" evidence="3">
    <location>
        <begin position="24"/>
        <end position="937"/>
    </location>
</feature>
<keyword evidence="1" id="KW-0175">Coiled coil</keyword>
<dbReference type="InterPro" id="IPR013783">
    <property type="entry name" value="Ig-like_fold"/>
</dbReference>
<keyword evidence="3" id="KW-0732">Signal</keyword>
<comment type="caution">
    <text evidence="5">The sequence shown here is derived from an EMBL/GenBank/DDBJ whole genome shotgun (WGS) entry which is preliminary data.</text>
</comment>
<gene>
    <name evidence="5" type="ORF">GCM10011531_01060</name>
</gene>
<keyword evidence="6" id="KW-1185">Reference proteome</keyword>
<dbReference type="InterPro" id="IPR036388">
    <property type="entry name" value="WH-like_DNA-bd_sf"/>
</dbReference>
<feature type="signal peptide" evidence="3">
    <location>
        <begin position="1"/>
        <end position="23"/>
    </location>
</feature>
<dbReference type="Gene3D" id="2.60.40.10">
    <property type="entry name" value="Immunoglobulins"/>
    <property type="match status" value="1"/>
</dbReference>
<evidence type="ECO:0000259" key="4">
    <source>
        <dbReference type="SMART" id="SM00421"/>
    </source>
</evidence>
<dbReference type="InterPro" id="IPR000792">
    <property type="entry name" value="Tscrpt_reg_LuxR_C"/>
</dbReference>
<dbReference type="Gene3D" id="2.130.10.10">
    <property type="entry name" value="YVTN repeat-like/Quinoprotein amine dehydrogenase"/>
    <property type="match status" value="2"/>
</dbReference>
<keyword evidence="2" id="KW-1133">Transmembrane helix</keyword>
<dbReference type="Gene3D" id="1.10.10.10">
    <property type="entry name" value="Winged helix-like DNA-binding domain superfamily/Winged helix DNA-binding domain"/>
    <property type="match status" value="1"/>
</dbReference>
<dbReference type="GO" id="GO:0006355">
    <property type="term" value="P:regulation of DNA-templated transcription"/>
    <property type="evidence" value="ECO:0007669"/>
    <property type="project" value="InterPro"/>
</dbReference>
<dbReference type="AlphaFoldDB" id="A0A8J2XE28"/>
<accession>A0A8J2XE28</accession>
<evidence type="ECO:0000256" key="3">
    <source>
        <dbReference type="SAM" id="SignalP"/>
    </source>
</evidence>
<feature type="coiled-coil region" evidence="1">
    <location>
        <begin position="764"/>
        <end position="800"/>
    </location>
</feature>
<dbReference type="GO" id="GO:0003677">
    <property type="term" value="F:DNA binding"/>
    <property type="evidence" value="ECO:0007669"/>
    <property type="project" value="InterPro"/>
</dbReference>
<dbReference type="Pfam" id="PF07495">
    <property type="entry name" value="Y_Y_Y"/>
    <property type="match status" value="1"/>
</dbReference>
<dbReference type="InterPro" id="IPR011123">
    <property type="entry name" value="Y_Y_Y"/>
</dbReference>
<dbReference type="InterPro" id="IPR015943">
    <property type="entry name" value="WD40/YVTN_repeat-like_dom_sf"/>
</dbReference>
<feature type="domain" description="HTH luxR-type" evidence="4">
    <location>
        <begin position="877"/>
        <end position="934"/>
    </location>
</feature>
<proteinExistence type="predicted"/>
<keyword evidence="2" id="KW-0472">Membrane</keyword>
<dbReference type="Pfam" id="PF00196">
    <property type="entry name" value="GerE"/>
    <property type="match status" value="1"/>
</dbReference>